<reference evidence="1" key="1">
    <citation type="journal article" date="2023" name="Access Microbiol">
        <title>De-novo genome assembly for Akanthomyces muscarius, a biocontrol agent of insect agricultural pests.</title>
        <authorList>
            <person name="Erdos Z."/>
            <person name="Studholme D.J."/>
            <person name="Raymond B."/>
            <person name="Sharma M."/>
        </authorList>
    </citation>
    <scope>NUCLEOTIDE SEQUENCE</scope>
    <source>
        <strain evidence="1">Ve6</strain>
    </source>
</reference>
<keyword evidence="2" id="KW-1185">Reference proteome</keyword>
<dbReference type="GeneID" id="80888759"/>
<gene>
    <name evidence="1" type="ORF">LMH87_001600</name>
</gene>
<protein>
    <submittedName>
        <fullName evidence="1">Uncharacterized protein</fullName>
    </submittedName>
</protein>
<dbReference type="EMBL" id="JAJHUN010000010">
    <property type="protein sequence ID" value="KAJ4147047.1"/>
    <property type="molecule type" value="Genomic_DNA"/>
</dbReference>
<accession>A0A9W8Q4L9</accession>
<proteinExistence type="predicted"/>
<comment type="caution">
    <text evidence="1">The sequence shown here is derived from an EMBL/GenBank/DDBJ whole genome shotgun (WGS) entry which is preliminary data.</text>
</comment>
<name>A0A9W8Q4L9_AKAMU</name>
<sequence>MAGKLSLSKKQPGVIVLHTRKGDQIRLMTSDMRGDENPAYIKLWDKGFLAGAFIRSIAPLNYPDARVTIVLNYITSLYNHYRTLNN</sequence>
<dbReference type="Proteomes" id="UP001144673">
    <property type="component" value="Chromosome 3"/>
</dbReference>
<dbReference type="RefSeq" id="XP_056049988.1">
    <property type="nucleotide sequence ID" value="XM_056192897.1"/>
</dbReference>
<evidence type="ECO:0000313" key="2">
    <source>
        <dbReference type="Proteomes" id="UP001144673"/>
    </source>
</evidence>
<evidence type="ECO:0000313" key="1">
    <source>
        <dbReference type="EMBL" id="KAJ4147047.1"/>
    </source>
</evidence>
<dbReference type="AlphaFoldDB" id="A0A9W8Q4L9"/>
<organism evidence="1 2">
    <name type="scientific">Akanthomyces muscarius</name>
    <name type="common">Entomopathogenic fungus</name>
    <name type="synonym">Lecanicillium muscarium</name>
    <dbReference type="NCBI Taxonomy" id="2231603"/>
    <lineage>
        <taxon>Eukaryota</taxon>
        <taxon>Fungi</taxon>
        <taxon>Dikarya</taxon>
        <taxon>Ascomycota</taxon>
        <taxon>Pezizomycotina</taxon>
        <taxon>Sordariomycetes</taxon>
        <taxon>Hypocreomycetidae</taxon>
        <taxon>Hypocreales</taxon>
        <taxon>Cordycipitaceae</taxon>
        <taxon>Akanthomyces</taxon>
    </lineage>
</organism>
<dbReference type="KEGG" id="amus:LMH87_001600"/>